<keyword evidence="1" id="KW-0732">Signal</keyword>
<organism evidence="2">
    <name type="scientific">Leifsonia sp. NPDC080035</name>
    <dbReference type="NCBI Taxonomy" id="3143936"/>
    <lineage>
        <taxon>Bacteria</taxon>
        <taxon>Bacillati</taxon>
        <taxon>Actinomycetota</taxon>
        <taxon>Actinomycetes</taxon>
        <taxon>Micrococcales</taxon>
        <taxon>Microbacteriaceae</taxon>
        <taxon>Leifsonia</taxon>
    </lineage>
</organism>
<dbReference type="AlphaFoldDB" id="A0AAU7GCU0"/>
<accession>A0AAU7GCU0</accession>
<evidence type="ECO:0008006" key="3">
    <source>
        <dbReference type="Google" id="ProtNLM"/>
    </source>
</evidence>
<feature type="chain" id="PRO_5043526287" description="Lipoprotein" evidence="1">
    <location>
        <begin position="28"/>
        <end position="140"/>
    </location>
</feature>
<name>A0AAU7GCU0_9MICO</name>
<evidence type="ECO:0000256" key="1">
    <source>
        <dbReference type="SAM" id="SignalP"/>
    </source>
</evidence>
<reference evidence="2" key="1">
    <citation type="submission" date="2024-05" db="EMBL/GenBank/DDBJ databases">
        <title>The Natural Products Discovery Center: Release of the First 8490 Sequenced Strains for Exploring Actinobacteria Biosynthetic Diversity.</title>
        <authorList>
            <person name="Kalkreuter E."/>
            <person name="Kautsar S.A."/>
            <person name="Yang D."/>
            <person name="Bader C.D."/>
            <person name="Teijaro C.N."/>
            <person name="Fluegel L."/>
            <person name="Davis C.M."/>
            <person name="Simpson J.R."/>
            <person name="Lauterbach L."/>
            <person name="Steele A.D."/>
            <person name="Gui C."/>
            <person name="Meng S."/>
            <person name="Li G."/>
            <person name="Viehrig K."/>
            <person name="Ye F."/>
            <person name="Su P."/>
            <person name="Kiefer A.F."/>
            <person name="Nichols A."/>
            <person name="Cepeda A.J."/>
            <person name="Yan W."/>
            <person name="Fan B."/>
            <person name="Jiang Y."/>
            <person name="Adhikari A."/>
            <person name="Zheng C.-J."/>
            <person name="Schuster L."/>
            <person name="Cowan T.M."/>
            <person name="Smanski M.J."/>
            <person name="Chevrette M.G."/>
            <person name="de Carvalho L.P.S."/>
            <person name="Shen B."/>
        </authorList>
    </citation>
    <scope>NUCLEOTIDE SEQUENCE</scope>
    <source>
        <strain evidence="2">NPDC080035</strain>
    </source>
</reference>
<sequence length="140" mass="14685">MPRSRRAGIALTVVPLAFALSGCSVVAAFTPHVEPAIYDTAKEFKAADTSPIGSPTFIPDDATVIRVDYDTETGAAIMTYASKKLLVDGVCKTQTTAPKPTIDDSWWPVTGIPSTASKCADGWSAFAIGSQVYAARTAAK</sequence>
<dbReference type="RefSeq" id="WP_348788620.1">
    <property type="nucleotide sequence ID" value="NZ_CP157390.1"/>
</dbReference>
<protein>
    <recommendedName>
        <fullName evidence="3">Lipoprotein</fullName>
    </recommendedName>
</protein>
<evidence type="ECO:0000313" key="2">
    <source>
        <dbReference type="EMBL" id="XBM48675.1"/>
    </source>
</evidence>
<gene>
    <name evidence="2" type="ORF">AAME72_02185</name>
</gene>
<feature type="signal peptide" evidence="1">
    <location>
        <begin position="1"/>
        <end position="27"/>
    </location>
</feature>
<proteinExistence type="predicted"/>
<dbReference type="PROSITE" id="PS51257">
    <property type="entry name" value="PROKAR_LIPOPROTEIN"/>
    <property type="match status" value="1"/>
</dbReference>
<dbReference type="EMBL" id="CP157390">
    <property type="protein sequence ID" value="XBM48675.1"/>
    <property type="molecule type" value="Genomic_DNA"/>
</dbReference>